<dbReference type="SUPFAM" id="SSF51905">
    <property type="entry name" value="FAD/NAD(P)-binding domain"/>
    <property type="match status" value="1"/>
</dbReference>
<dbReference type="InterPro" id="IPR036188">
    <property type="entry name" value="FAD/NAD-bd_sf"/>
</dbReference>
<accession>A0A5C5G3H6</accession>
<keyword evidence="3" id="KW-1185">Reference proteome</keyword>
<dbReference type="Gene3D" id="3.50.50.60">
    <property type="entry name" value="FAD/NAD(P)-binding domain"/>
    <property type="match status" value="1"/>
</dbReference>
<sequence length="208" mass="22378">MSRTRETSTRAARTCSFIRGNDPGTTADHGHAEVADRFAKDPREYSISTKEFVAGSDDRIAGVNTVRVAWEKDALGQWKMTEVPDSQGFFKADLVLLALGFLGPEDAAIKSLGLEQDARSNIRTPQGKYLTGVEGVFAAGDCRRGQSLIVHGINEGRSCAAEVDRFLVGDTRLPNAGSIKVRSFAPAVKHKSCQKANKPSVEVEAVAA</sequence>
<dbReference type="AlphaFoldDB" id="A0A5C5G3H6"/>
<feature type="domain" description="FAD/NAD(P)-binding" evidence="1">
    <location>
        <begin position="87"/>
        <end position="156"/>
    </location>
</feature>
<reference evidence="2 3" key="1">
    <citation type="submission" date="2019-03" db="EMBL/GenBank/DDBJ databases">
        <title>Rhodosporidium diobovatum UCD-FST 08-225 genome sequencing, assembly, and annotation.</title>
        <authorList>
            <person name="Fakankun I.U."/>
            <person name="Fristensky B."/>
            <person name="Levin D.B."/>
        </authorList>
    </citation>
    <scope>NUCLEOTIDE SEQUENCE [LARGE SCALE GENOMIC DNA]</scope>
    <source>
        <strain evidence="2 3">UCD-FST 08-225</strain>
    </source>
</reference>
<evidence type="ECO:0000313" key="3">
    <source>
        <dbReference type="Proteomes" id="UP000311382"/>
    </source>
</evidence>
<dbReference type="InterPro" id="IPR023753">
    <property type="entry name" value="FAD/NAD-binding_dom"/>
</dbReference>
<gene>
    <name evidence="2" type="ORF">DMC30DRAFT_413830</name>
</gene>
<dbReference type="InterPro" id="IPR051394">
    <property type="entry name" value="Glutamate_Synthase"/>
</dbReference>
<dbReference type="Proteomes" id="UP000311382">
    <property type="component" value="Unassembled WGS sequence"/>
</dbReference>
<dbReference type="Pfam" id="PF07992">
    <property type="entry name" value="Pyr_redox_2"/>
    <property type="match status" value="1"/>
</dbReference>
<dbReference type="OrthoDB" id="4327079at2759"/>
<name>A0A5C5G3H6_9BASI</name>
<evidence type="ECO:0000259" key="1">
    <source>
        <dbReference type="Pfam" id="PF07992"/>
    </source>
</evidence>
<evidence type="ECO:0000313" key="2">
    <source>
        <dbReference type="EMBL" id="TNY23703.1"/>
    </source>
</evidence>
<organism evidence="2 3">
    <name type="scientific">Rhodotorula diobovata</name>
    <dbReference type="NCBI Taxonomy" id="5288"/>
    <lineage>
        <taxon>Eukaryota</taxon>
        <taxon>Fungi</taxon>
        <taxon>Dikarya</taxon>
        <taxon>Basidiomycota</taxon>
        <taxon>Pucciniomycotina</taxon>
        <taxon>Microbotryomycetes</taxon>
        <taxon>Sporidiobolales</taxon>
        <taxon>Sporidiobolaceae</taxon>
        <taxon>Rhodotorula</taxon>
    </lineage>
</organism>
<protein>
    <submittedName>
        <fullName evidence="2">Putative glutamate synthase [NADPH]-like protein</fullName>
    </submittedName>
</protein>
<dbReference type="PANTHER" id="PTHR43100">
    <property type="entry name" value="GLUTAMATE SYNTHASE [NADPH] SMALL CHAIN"/>
    <property type="match status" value="1"/>
</dbReference>
<dbReference type="GO" id="GO:0016491">
    <property type="term" value="F:oxidoreductase activity"/>
    <property type="evidence" value="ECO:0007669"/>
    <property type="project" value="InterPro"/>
</dbReference>
<dbReference type="EMBL" id="SOZI01000008">
    <property type="protein sequence ID" value="TNY23703.1"/>
    <property type="molecule type" value="Genomic_DNA"/>
</dbReference>
<comment type="caution">
    <text evidence="2">The sequence shown here is derived from an EMBL/GenBank/DDBJ whole genome shotgun (WGS) entry which is preliminary data.</text>
</comment>
<dbReference type="STRING" id="5288.A0A5C5G3H6"/>
<proteinExistence type="predicted"/>